<dbReference type="SUPFAM" id="SSF46689">
    <property type="entry name" value="Homeodomain-like"/>
    <property type="match status" value="1"/>
</dbReference>
<gene>
    <name evidence="7" type="ORF">GKE73_08395</name>
</gene>
<dbReference type="InterPro" id="IPR013572">
    <property type="entry name" value="Tscrpt_reg_MAATS_C"/>
</dbReference>
<dbReference type="AlphaFoldDB" id="A0A844GD56"/>
<comment type="caution">
    <text evidence="7">The sequence shown here is derived from an EMBL/GenBank/DDBJ whole genome shotgun (WGS) entry which is preliminary data.</text>
</comment>
<evidence type="ECO:0000256" key="2">
    <source>
        <dbReference type="ARBA" id="ARBA00023015"/>
    </source>
</evidence>
<keyword evidence="4" id="KW-0804">Transcription</keyword>
<evidence type="ECO:0000313" key="7">
    <source>
        <dbReference type="EMBL" id="MTD33168.1"/>
    </source>
</evidence>
<dbReference type="InterPro" id="IPR023772">
    <property type="entry name" value="DNA-bd_HTH_TetR-type_CS"/>
</dbReference>
<dbReference type="Proteomes" id="UP000446658">
    <property type="component" value="Unassembled WGS sequence"/>
</dbReference>
<protein>
    <submittedName>
        <fullName evidence="7">TetR family transcriptional regulator</fullName>
    </submittedName>
</protein>
<evidence type="ECO:0000256" key="1">
    <source>
        <dbReference type="ARBA" id="ARBA00022491"/>
    </source>
</evidence>
<dbReference type="GO" id="GO:0003700">
    <property type="term" value="F:DNA-binding transcription factor activity"/>
    <property type="evidence" value="ECO:0007669"/>
    <property type="project" value="TreeGrafter"/>
</dbReference>
<dbReference type="GO" id="GO:0000976">
    <property type="term" value="F:transcription cis-regulatory region binding"/>
    <property type="evidence" value="ECO:0007669"/>
    <property type="project" value="TreeGrafter"/>
</dbReference>
<evidence type="ECO:0000256" key="4">
    <source>
        <dbReference type="ARBA" id="ARBA00023163"/>
    </source>
</evidence>
<dbReference type="SUPFAM" id="SSF48498">
    <property type="entry name" value="Tetracyclin repressor-like, C-terminal domain"/>
    <property type="match status" value="1"/>
</dbReference>
<accession>A0A844GD56</accession>
<dbReference type="InterPro" id="IPR001647">
    <property type="entry name" value="HTH_TetR"/>
</dbReference>
<evidence type="ECO:0000259" key="6">
    <source>
        <dbReference type="PROSITE" id="PS50977"/>
    </source>
</evidence>
<keyword evidence="1" id="KW-0678">Repressor</keyword>
<dbReference type="RefSeq" id="WP_230369946.1">
    <property type="nucleotide sequence ID" value="NZ_WLYX01000001.1"/>
</dbReference>
<dbReference type="Pfam" id="PF08361">
    <property type="entry name" value="TetR_C_2"/>
    <property type="match status" value="1"/>
</dbReference>
<keyword evidence="2" id="KW-0805">Transcription regulation</keyword>
<dbReference type="PROSITE" id="PS01081">
    <property type="entry name" value="HTH_TETR_1"/>
    <property type="match status" value="1"/>
</dbReference>
<dbReference type="PROSITE" id="PS50977">
    <property type="entry name" value="HTH_TETR_2"/>
    <property type="match status" value="1"/>
</dbReference>
<name>A0A844GD56_9NEIS</name>
<reference evidence="7 8" key="1">
    <citation type="submission" date="2019-11" db="EMBL/GenBank/DDBJ databases">
        <title>Draft genome sequence of Paludibacterium sp. dN18-1.</title>
        <authorList>
            <person name="Im W.-T."/>
        </authorList>
    </citation>
    <scope>NUCLEOTIDE SEQUENCE [LARGE SCALE GENOMIC DNA]</scope>
    <source>
        <strain evidence="8">dN 18-1</strain>
    </source>
</reference>
<dbReference type="PANTHER" id="PTHR30055">
    <property type="entry name" value="HTH-TYPE TRANSCRIPTIONAL REGULATOR RUTR"/>
    <property type="match status" value="1"/>
</dbReference>
<dbReference type="InterPro" id="IPR036271">
    <property type="entry name" value="Tet_transcr_reg_TetR-rel_C_sf"/>
</dbReference>
<dbReference type="InterPro" id="IPR050109">
    <property type="entry name" value="HTH-type_TetR-like_transc_reg"/>
</dbReference>
<sequence length="212" mass="23639">MARKTKQEAEQTRQLLIDTAERLFWEKGVSRTSLADIATAAGVTRGAIYWHFANKIDLFNAMCDRMHSAFEHAAALLDPSDDISPARRLWEHSCNILLTVGTNPQVSRIIGILSLRCEYVGEMANVFVLDRTWFSSILGRLENTLREAAEIGQVRDGVNLHCAAHSLHATVCGLMDALVDQPGRYRFGGGYTATFNPLFCRDFPRSMLAGSY</sequence>
<dbReference type="Pfam" id="PF00440">
    <property type="entry name" value="TetR_N"/>
    <property type="match status" value="1"/>
</dbReference>
<feature type="DNA-binding region" description="H-T-H motif" evidence="5">
    <location>
        <begin position="33"/>
        <end position="52"/>
    </location>
</feature>
<keyword evidence="8" id="KW-1185">Reference proteome</keyword>
<organism evidence="7 8">
    <name type="scientific">Paludibacterium denitrificans</name>
    <dbReference type="NCBI Taxonomy" id="2675226"/>
    <lineage>
        <taxon>Bacteria</taxon>
        <taxon>Pseudomonadati</taxon>
        <taxon>Pseudomonadota</taxon>
        <taxon>Betaproteobacteria</taxon>
        <taxon>Neisseriales</taxon>
        <taxon>Chromobacteriaceae</taxon>
        <taxon>Paludibacterium</taxon>
    </lineage>
</organism>
<feature type="domain" description="HTH tetR-type" evidence="6">
    <location>
        <begin position="10"/>
        <end position="70"/>
    </location>
</feature>
<evidence type="ECO:0000256" key="5">
    <source>
        <dbReference type="PROSITE-ProRule" id="PRU00335"/>
    </source>
</evidence>
<dbReference type="InterPro" id="IPR009057">
    <property type="entry name" value="Homeodomain-like_sf"/>
</dbReference>
<dbReference type="PANTHER" id="PTHR30055:SF240">
    <property type="entry name" value="HTH-TYPE TRANSCRIPTIONAL REGULATOR ACRR"/>
    <property type="match status" value="1"/>
</dbReference>
<dbReference type="PRINTS" id="PR00455">
    <property type="entry name" value="HTHTETR"/>
</dbReference>
<evidence type="ECO:0000313" key="8">
    <source>
        <dbReference type="Proteomes" id="UP000446658"/>
    </source>
</evidence>
<keyword evidence="3 5" id="KW-0238">DNA-binding</keyword>
<evidence type="ECO:0000256" key="3">
    <source>
        <dbReference type="ARBA" id="ARBA00023125"/>
    </source>
</evidence>
<dbReference type="EMBL" id="WLYX01000001">
    <property type="protein sequence ID" value="MTD33168.1"/>
    <property type="molecule type" value="Genomic_DNA"/>
</dbReference>
<dbReference type="Gene3D" id="1.10.357.10">
    <property type="entry name" value="Tetracycline Repressor, domain 2"/>
    <property type="match status" value="1"/>
</dbReference>
<proteinExistence type="predicted"/>